<name>A0A6P6KZ44_CARAU</name>
<keyword evidence="7" id="KW-1185">Reference proteome</keyword>
<feature type="region of interest" description="Disordered" evidence="4">
    <location>
        <begin position="15"/>
        <end position="34"/>
    </location>
</feature>
<evidence type="ECO:0000259" key="5">
    <source>
        <dbReference type="PROSITE" id="PS50033"/>
    </source>
</evidence>
<dbReference type="PANTHER" id="PTHR23322">
    <property type="entry name" value="FAS-ASSOCIATED PROTEIN"/>
    <property type="match status" value="1"/>
</dbReference>
<dbReference type="InterPro" id="IPR001012">
    <property type="entry name" value="UBX_dom"/>
</dbReference>
<dbReference type="GeneID" id="113054982"/>
<dbReference type="KEGG" id="caua:113054982"/>
<organism evidence="7 8">
    <name type="scientific">Carassius auratus</name>
    <name type="common">Goldfish</name>
    <dbReference type="NCBI Taxonomy" id="7957"/>
    <lineage>
        <taxon>Eukaryota</taxon>
        <taxon>Metazoa</taxon>
        <taxon>Chordata</taxon>
        <taxon>Craniata</taxon>
        <taxon>Vertebrata</taxon>
        <taxon>Euteleostomi</taxon>
        <taxon>Actinopterygii</taxon>
        <taxon>Neopterygii</taxon>
        <taxon>Teleostei</taxon>
        <taxon>Ostariophysi</taxon>
        <taxon>Cypriniformes</taxon>
        <taxon>Cyprinidae</taxon>
        <taxon>Cyprininae</taxon>
        <taxon>Carassius</taxon>
    </lineage>
</organism>
<dbReference type="Pfam" id="PF00632">
    <property type="entry name" value="HECT"/>
    <property type="match status" value="1"/>
</dbReference>
<proteinExistence type="predicted"/>
<evidence type="ECO:0000256" key="4">
    <source>
        <dbReference type="SAM" id="MobiDB-lite"/>
    </source>
</evidence>
<protein>
    <submittedName>
        <fullName evidence="8">Uncharacterized protein LOC113054982 isoform X1</fullName>
    </submittedName>
</protein>
<dbReference type="AlphaFoldDB" id="A0A6P6KZ44"/>
<dbReference type="RefSeq" id="XP_026076632.1">
    <property type="nucleotide sequence ID" value="XM_026220847.1"/>
</dbReference>
<dbReference type="OrthoDB" id="2384350at2759"/>
<evidence type="ECO:0000256" key="3">
    <source>
        <dbReference type="PROSITE-ProRule" id="PRU00104"/>
    </source>
</evidence>
<evidence type="ECO:0000256" key="1">
    <source>
        <dbReference type="ARBA" id="ARBA00022679"/>
    </source>
</evidence>
<evidence type="ECO:0000256" key="2">
    <source>
        <dbReference type="ARBA" id="ARBA00022786"/>
    </source>
</evidence>
<evidence type="ECO:0000259" key="6">
    <source>
        <dbReference type="PROSITE" id="PS50237"/>
    </source>
</evidence>
<gene>
    <name evidence="8" type="primary">LOC113054982</name>
</gene>
<evidence type="ECO:0000313" key="7">
    <source>
        <dbReference type="Proteomes" id="UP000515129"/>
    </source>
</evidence>
<sequence length="841" mass="95124">MADIANILRKLANDVDSGSNSHVPDRPTPGGHNAVDVEVNRLFASYGAEASRRPLSRRSRSTRPRSSFTRVFCCLSRMTQSVEPTKFEREELEATGLGEKKVTFFGDENNAEDFKNYILTTYPKLGDCGGFEILKTSGMTRSRNLVVLPCPNTGYTIKALKENMGHAVIYIRPMQKDIELSSSVVCESPMLGPMERCLTCEKQFNFNELKVHIESCRPRTECSNHLPPTLENEHLNAQTSDSDSLINQSPTEENTDQLFIDLTDEKTDMESLSEWRRMREEQDDEYNQSLIADQAKELQKMNSEESENRRRKAIDERRAQIASLPELAHGVPLKVKYPSGLMRTRKFVLSESIKALFDFVGEVEDATEWFQIQEALSPPLRNDLCGTIFERNIRGPTTLFVQWISSEDVEFMQTILAPDGNDNHNKADYNSGTVSPLDQPSTSNEHLASFSPCSEQEETVQKTNLQTILSLLSAKIDDDSPTSNQINVVRDYKGNTHNILRSTVQAFSRRLFNLGARLDVIFVDDTKVAEGAVDGGGPTREYLRLLLKAVQQSSIFVGPENSKRLRLDSEALHKGLYRQISQMISVCIIHGGMGPHFFSEKLFLQVCGKPTRPATLDEVDDETFKEMLCKIKEAGTLPEAKAAIEMAEDCLSIIGAFRSISTLKQWDMLVQSAVEYYVDGRCNVALQQFVDGFNTLGLLQEMQKHTDLFRIIFVEDKKPLRSSDLTSLFEVNLSDQDTYKRELETRTLCFWRDWIIDVEDEECTPLTLENVLEFTSGSSTIPPHGFLQQPKIEFLHDAPEKIFPEANTCNIVLKLPIHYNYESFKMHMSNGILWAPTFGVA</sequence>
<dbReference type="GO" id="GO:0043130">
    <property type="term" value="F:ubiquitin binding"/>
    <property type="evidence" value="ECO:0007669"/>
    <property type="project" value="TreeGrafter"/>
</dbReference>
<dbReference type="PROSITE" id="PS50033">
    <property type="entry name" value="UBX"/>
    <property type="match status" value="1"/>
</dbReference>
<dbReference type="PROSITE" id="PS50237">
    <property type="entry name" value="HECT"/>
    <property type="match status" value="1"/>
</dbReference>
<accession>A0A6P6KZ44</accession>
<dbReference type="SMART" id="SM00119">
    <property type="entry name" value="HECTc"/>
    <property type="match status" value="1"/>
</dbReference>
<dbReference type="SUPFAM" id="SSF56204">
    <property type="entry name" value="Hect, E3 ligase catalytic domain"/>
    <property type="match status" value="1"/>
</dbReference>
<keyword evidence="2 3" id="KW-0833">Ubl conjugation pathway</keyword>
<dbReference type="Proteomes" id="UP000515129">
    <property type="component" value="Chromosome 36"/>
</dbReference>
<dbReference type="InterPro" id="IPR050730">
    <property type="entry name" value="UBX_domain-protein"/>
</dbReference>
<dbReference type="PANTHER" id="PTHR23322:SF93">
    <property type="entry name" value="UBX DOMAIN-CONTAINING PROTEIN 8"/>
    <property type="match status" value="1"/>
</dbReference>
<dbReference type="Gene3D" id="3.90.1750.10">
    <property type="entry name" value="Hect, E3 ligase catalytic domains"/>
    <property type="match status" value="1"/>
</dbReference>
<feature type="active site" description="Glycyl thioester intermediate" evidence="3">
    <location>
        <position position="809"/>
    </location>
</feature>
<feature type="compositionally biased region" description="Polar residues" evidence="4">
    <location>
        <begin position="428"/>
        <end position="448"/>
    </location>
</feature>
<feature type="domain" description="HECT" evidence="6">
    <location>
        <begin position="510"/>
        <end position="841"/>
    </location>
</feature>
<dbReference type="GO" id="GO:0004842">
    <property type="term" value="F:ubiquitin-protein transferase activity"/>
    <property type="evidence" value="ECO:0007669"/>
    <property type="project" value="InterPro"/>
</dbReference>
<feature type="domain" description="UBX" evidence="5">
    <location>
        <begin position="333"/>
        <end position="401"/>
    </location>
</feature>
<feature type="region of interest" description="Disordered" evidence="4">
    <location>
        <begin position="421"/>
        <end position="448"/>
    </location>
</feature>
<reference evidence="8" key="1">
    <citation type="submission" date="2025-08" db="UniProtKB">
        <authorList>
            <consortium name="RefSeq"/>
        </authorList>
    </citation>
    <scope>IDENTIFICATION</scope>
    <source>
        <strain evidence="8">Wakin</strain>
        <tissue evidence="8">Muscle</tissue>
    </source>
</reference>
<dbReference type="Gene3D" id="3.30.2410.10">
    <property type="entry name" value="Hect, E3 ligase catalytic domain"/>
    <property type="match status" value="1"/>
</dbReference>
<dbReference type="InterPro" id="IPR035983">
    <property type="entry name" value="Hect_E3_ubiquitin_ligase"/>
</dbReference>
<evidence type="ECO:0000313" key="8">
    <source>
        <dbReference type="RefSeq" id="XP_026076632.1"/>
    </source>
</evidence>
<dbReference type="InterPro" id="IPR000569">
    <property type="entry name" value="HECT_dom"/>
</dbReference>
<keyword evidence="1" id="KW-0808">Transferase</keyword>